<keyword evidence="4" id="KW-1185">Reference proteome</keyword>
<name>A0A6A3C9J0_HIBSY</name>
<dbReference type="InterPro" id="IPR001584">
    <property type="entry name" value="Integrase_cat-core"/>
</dbReference>
<gene>
    <name evidence="3" type="ORF">F3Y22_tig00008013pilonHSYRG00280</name>
</gene>
<sequence>MVSLAYLDSGVCSASCCAFLVGNSNYFIWKEQVVLTFRGLGLEGYLDGSMPVPEKLVLNAHGQFVVNAAYLRYVKQDISLASLLLSTVSPNILPQLVGVDTTSAVWNGVTKLYSKLSTTKLMNLHCRLRSMKKTNQSMRDYTMVIKELCDLLATCGSPISEIDHIAMILNGLSVEYEPTIAAITVCQQHSSISEPWQQEIWGNTTYTQCWFRLYLFSFCNTVGQEESIDPENAQINALTVDGPLHHSKWFPDSGATHHVTGNISALASVKSYVGSGKVHLGDGSPIGIYHIGKQIISSESRNLVLDQTLCVHRITKNLMSVAKFATDNSVYFEFHARSCCIKDECTGSVLLRGILDECLYSFDCKVAGDSVATVANVSTSSDQANVCSACQMGKSHVLHFFPSRTVYSRPFELEEIDVWGPVPMFAALVKNQFSSNILALQTDGVGEFRFLEATTQVLDIQLRKSCPHTSQENGIVERKHRHTVETALALLAHASLPLSYWSNAVLSALYLINRMPIKLLGNISPHQKLYGKCMDEMGRVFVSRSVVFNEHMFPFAKINKASVTRRVQGTQSAPLRVVTNLDTHVPGDTQIENFSRLGIFKPKIYASQCKDLPPAIHVALEDPDWRVAVLAEFNALVNNNTWKLVDLPADRKAIGCKWLFKVKKNADGSVELLKARLVAKGYSHIPGFDFMDTFSPVVDVNNAFLKGELNEDVYMKQIPGFEEASPDGKVLVCKLQKALYGLRQAPRNWFLKLQEFLVGVGFESSHVDYSLFLQTGQGLITYVAIYVDDILVTGKVHRTEQGLFLSERLFLVKLLAKNHLFDINPATAHMATITKLSKFEGQVLSEPQQYRRIVGDFQYACHTRPDIAFSVNKAAQYLHAPRKQRAVSRSIAEAEHRSLADATSEVVWVKSVLPEMTVNLTEAPKVAACEVQVNYVPTDSQVVDVLTKPLAVSRFKGLRNKLCVFDLEEVCRS</sequence>
<comment type="caution">
    <text evidence="3">The sequence shown here is derived from an EMBL/GenBank/DDBJ whole genome shotgun (WGS) entry which is preliminary data.</text>
</comment>
<dbReference type="Proteomes" id="UP000436088">
    <property type="component" value="Unassembled WGS sequence"/>
</dbReference>
<dbReference type="GO" id="GO:0004190">
    <property type="term" value="F:aspartic-type endopeptidase activity"/>
    <property type="evidence" value="ECO:0007669"/>
    <property type="project" value="UniProtKB-KW"/>
</dbReference>
<keyword evidence="1" id="KW-0378">Hydrolase</keyword>
<evidence type="ECO:0000259" key="2">
    <source>
        <dbReference type="PROSITE" id="PS50994"/>
    </source>
</evidence>
<dbReference type="Pfam" id="PF14223">
    <property type="entry name" value="Retrotran_gag_2"/>
    <property type="match status" value="1"/>
</dbReference>
<dbReference type="InterPro" id="IPR013103">
    <property type="entry name" value="RVT_2"/>
</dbReference>
<keyword evidence="1" id="KW-0064">Aspartyl protease</keyword>
<dbReference type="PANTHER" id="PTHR47481:SF30">
    <property type="entry name" value="CCHC-TYPE DOMAIN-CONTAINING PROTEIN"/>
    <property type="match status" value="1"/>
</dbReference>
<evidence type="ECO:0000313" key="3">
    <source>
        <dbReference type="EMBL" id="KAE8725945.1"/>
    </source>
</evidence>
<dbReference type="AlphaFoldDB" id="A0A6A3C9J0"/>
<evidence type="ECO:0000256" key="1">
    <source>
        <dbReference type="ARBA" id="ARBA00022750"/>
    </source>
</evidence>
<evidence type="ECO:0000313" key="4">
    <source>
        <dbReference type="Proteomes" id="UP000436088"/>
    </source>
</evidence>
<dbReference type="GO" id="GO:0003676">
    <property type="term" value="F:nucleic acid binding"/>
    <property type="evidence" value="ECO:0007669"/>
    <property type="project" value="InterPro"/>
</dbReference>
<keyword evidence="1" id="KW-0645">Protease</keyword>
<proteinExistence type="predicted"/>
<dbReference type="CDD" id="cd09272">
    <property type="entry name" value="RNase_HI_RT_Ty1"/>
    <property type="match status" value="1"/>
</dbReference>
<protein>
    <recommendedName>
        <fullName evidence="2">Integrase catalytic domain-containing protein</fullName>
    </recommendedName>
</protein>
<dbReference type="EMBL" id="VEPZ02000399">
    <property type="protein sequence ID" value="KAE8725945.1"/>
    <property type="molecule type" value="Genomic_DNA"/>
</dbReference>
<accession>A0A6A3C9J0</accession>
<dbReference type="Pfam" id="PF22936">
    <property type="entry name" value="Pol_BBD"/>
    <property type="match status" value="1"/>
</dbReference>
<feature type="domain" description="Integrase catalytic" evidence="2">
    <location>
        <begin position="424"/>
        <end position="533"/>
    </location>
</feature>
<dbReference type="SUPFAM" id="SSF53098">
    <property type="entry name" value="Ribonuclease H-like"/>
    <property type="match status" value="1"/>
</dbReference>
<dbReference type="GO" id="GO:0015074">
    <property type="term" value="P:DNA integration"/>
    <property type="evidence" value="ECO:0007669"/>
    <property type="project" value="InterPro"/>
</dbReference>
<dbReference type="InterPro" id="IPR043502">
    <property type="entry name" value="DNA/RNA_pol_sf"/>
</dbReference>
<dbReference type="Pfam" id="PF07727">
    <property type="entry name" value="RVT_2"/>
    <property type="match status" value="1"/>
</dbReference>
<dbReference type="InterPro" id="IPR054722">
    <property type="entry name" value="PolX-like_BBD"/>
</dbReference>
<dbReference type="Gene3D" id="3.30.420.10">
    <property type="entry name" value="Ribonuclease H-like superfamily/Ribonuclease H"/>
    <property type="match status" value="1"/>
</dbReference>
<dbReference type="InterPro" id="IPR012337">
    <property type="entry name" value="RNaseH-like_sf"/>
</dbReference>
<dbReference type="PANTHER" id="PTHR47481">
    <property type="match status" value="1"/>
</dbReference>
<dbReference type="SUPFAM" id="SSF56672">
    <property type="entry name" value="DNA/RNA polymerases"/>
    <property type="match status" value="1"/>
</dbReference>
<organism evidence="3 4">
    <name type="scientific">Hibiscus syriacus</name>
    <name type="common">Rose of Sharon</name>
    <dbReference type="NCBI Taxonomy" id="106335"/>
    <lineage>
        <taxon>Eukaryota</taxon>
        <taxon>Viridiplantae</taxon>
        <taxon>Streptophyta</taxon>
        <taxon>Embryophyta</taxon>
        <taxon>Tracheophyta</taxon>
        <taxon>Spermatophyta</taxon>
        <taxon>Magnoliopsida</taxon>
        <taxon>eudicotyledons</taxon>
        <taxon>Gunneridae</taxon>
        <taxon>Pentapetalae</taxon>
        <taxon>rosids</taxon>
        <taxon>malvids</taxon>
        <taxon>Malvales</taxon>
        <taxon>Malvaceae</taxon>
        <taxon>Malvoideae</taxon>
        <taxon>Hibiscus</taxon>
    </lineage>
</organism>
<dbReference type="PROSITE" id="PS50994">
    <property type="entry name" value="INTEGRASE"/>
    <property type="match status" value="1"/>
</dbReference>
<dbReference type="InterPro" id="IPR036397">
    <property type="entry name" value="RNaseH_sf"/>
</dbReference>
<reference evidence="3" key="1">
    <citation type="submission" date="2019-09" db="EMBL/GenBank/DDBJ databases">
        <title>Draft genome information of white flower Hibiscus syriacus.</title>
        <authorList>
            <person name="Kim Y.-M."/>
        </authorList>
    </citation>
    <scope>NUCLEOTIDE SEQUENCE [LARGE SCALE GENOMIC DNA]</scope>
    <source>
        <strain evidence="3">YM2019G1</strain>
    </source>
</reference>